<evidence type="ECO:0000256" key="4">
    <source>
        <dbReference type="ARBA" id="ARBA00022692"/>
    </source>
</evidence>
<protein>
    <recommendedName>
        <fullName evidence="10">Diadenylate cyclase</fullName>
        <shortName evidence="10">DAC</shortName>
        <ecNumber evidence="10">2.7.7.85</ecNumber>
    </recommendedName>
    <alternativeName>
        <fullName evidence="10">Cyclic-di-AMP synthase</fullName>
        <shortName evidence="10">c-di-AMP synthase</shortName>
    </alternativeName>
</protein>
<dbReference type="InterPro" id="IPR050338">
    <property type="entry name" value="DisA"/>
</dbReference>
<dbReference type="FunFam" id="3.40.1700.10:FF:000002">
    <property type="entry name" value="Diadenylate cyclase"/>
    <property type="match status" value="1"/>
</dbReference>
<dbReference type="Pfam" id="PF19293">
    <property type="entry name" value="CdaA_N"/>
    <property type="match status" value="1"/>
</dbReference>
<comment type="caution">
    <text evidence="10">Lacks conserved residue(s) required for the propagation of feature annotation.</text>
</comment>
<feature type="transmembrane region" description="Helical" evidence="10">
    <location>
        <begin position="6"/>
        <end position="30"/>
    </location>
</feature>
<organism evidence="12 13">
    <name type="scientific">candidate division LCP-89 bacterium B3_LCP</name>
    <dbReference type="NCBI Taxonomy" id="2012998"/>
    <lineage>
        <taxon>Bacteria</taxon>
        <taxon>Pseudomonadati</taxon>
        <taxon>Bacteria division LCP-89</taxon>
    </lineage>
</organism>
<evidence type="ECO:0000256" key="6">
    <source>
        <dbReference type="ARBA" id="ARBA00022741"/>
    </source>
</evidence>
<dbReference type="HAMAP" id="MF_01499">
    <property type="entry name" value="DacA"/>
    <property type="match status" value="1"/>
</dbReference>
<keyword evidence="7 10" id="KW-0067">ATP-binding</keyword>
<dbReference type="GO" id="GO:0005524">
    <property type="term" value="F:ATP binding"/>
    <property type="evidence" value="ECO:0007669"/>
    <property type="project" value="UniProtKB-UniRule"/>
</dbReference>
<dbReference type="EMBL" id="NJBN01000009">
    <property type="protein sequence ID" value="TKJ38565.1"/>
    <property type="molecule type" value="Genomic_DNA"/>
</dbReference>
<sequence>MELFRIGFLRFTVIDILDILAVYIVFYQLYLIMKGTRASQMFAGLILIFVASFIVQLLGMEGMTWLIKSVTTVWVIAFVIIFQPELRRLLVQLGQTRLVRAIAKEREASTIDEIVKATEILARKRYGGLMVLPGETGIRGIIETGVPVRADVSADLIVSIFFPRTPLHDGAVIIKGDIVLAAKCILPLSDSPHLDPSLGTRHRAALGITEETDATVIVVSEETGKISLVREGHFMGRDYDGERLKKQLEKILFERSVDGKPSKSGTLLEKLLAQGKGQTG</sequence>
<dbReference type="Pfam" id="PF02457">
    <property type="entry name" value="DAC"/>
    <property type="match status" value="1"/>
</dbReference>
<accession>A0A532UUE3</accession>
<dbReference type="PANTHER" id="PTHR34185:SF1">
    <property type="entry name" value="DIADENYLATE CYCLASE"/>
    <property type="match status" value="1"/>
</dbReference>
<proteinExistence type="inferred from homology"/>
<keyword evidence="4 10" id="KW-0812">Transmembrane</keyword>
<dbReference type="GO" id="GO:0006171">
    <property type="term" value="P:cAMP biosynthetic process"/>
    <property type="evidence" value="ECO:0007669"/>
    <property type="project" value="InterPro"/>
</dbReference>
<evidence type="ECO:0000259" key="11">
    <source>
        <dbReference type="PROSITE" id="PS51794"/>
    </source>
</evidence>
<evidence type="ECO:0000256" key="1">
    <source>
        <dbReference type="ARBA" id="ARBA00000877"/>
    </source>
</evidence>
<keyword evidence="6 10" id="KW-0547">Nucleotide-binding</keyword>
<evidence type="ECO:0000313" key="12">
    <source>
        <dbReference type="EMBL" id="TKJ38565.1"/>
    </source>
</evidence>
<dbReference type="Gene3D" id="3.40.1700.10">
    <property type="entry name" value="DNA integrity scanning protein, DisA, N-terminal domain"/>
    <property type="match status" value="1"/>
</dbReference>
<dbReference type="InterPro" id="IPR036888">
    <property type="entry name" value="DNA_integrity_DisA_N_sf"/>
</dbReference>
<gene>
    <name evidence="10" type="primary">dacA</name>
    <name evidence="12" type="ORF">CEE37_12440</name>
</gene>
<dbReference type="Proteomes" id="UP000319619">
    <property type="component" value="Unassembled WGS sequence"/>
</dbReference>
<evidence type="ECO:0000256" key="7">
    <source>
        <dbReference type="ARBA" id="ARBA00022840"/>
    </source>
</evidence>
<keyword evidence="5 10" id="KW-0548">Nucleotidyltransferase</keyword>
<feature type="transmembrane region" description="Helical" evidence="10">
    <location>
        <begin position="65"/>
        <end position="82"/>
    </location>
</feature>
<comment type="subunit">
    <text evidence="10">Probably a homodimer.</text>
</comment>
<dbReference type="GO" id="GO:0004016">
    <property type="term" value="F:adenylate cyclase activity"/>
    <property type="evidence" value="ECO:0007669"/>
    <property type="project" value="UniProtKB-UniRule"/>
</dbReference>
<comment type="catalytic activity">
    <reaction evidence="1 10">
        <text>2 ATP = 3',3'-c-di-AMP + 2 diphosphate</text>
        <dbReference type="Rhea" id="RHEA:35655"/>
        <dbReference type="ChEBI" id="CHEBI:30616"/>
        <dbReference type="ChEBI" id="CHEBI:33019"/>
        <dbReference type="ChEBI" id="CHEBI:71500"/>
        <dbReference type="EC" id="2.7.7.85"/>
    </reaction>
</comment>
<dbReference type="InterPro" id="IPR003390">
    <property type="entry name" value="DNA_integrity_scan_DisA_N"/>
</dbReference>
<keyword evidence="8 10" id="KW-1133">Transmembrane helix</keyword>
<evidence type="ECO:0000313" key="13">
    <source>
        <dbReference type="Proteomes" id="UP000319619"/>
    </source>
</evidence>
<dbReference type="SUPFAM" id="SSF143597">
    <property type="entry name" value="YojJ-like"/>
    <property type="match status" value="1"/>
</dbReference>
<dbReference type="InterPro" id="IPR014046">
    <property type="entry name" value="C-di-AMP_synthase"/>
</dbReference>
<evidence type="ECO:0000256" key="2">
    <source>
        <dbReference type="ARBA" id="ARBA00022475"/>
    </source>
</evidence>
<comment type="function">
    <text evidence="10">Catalyzes the condensation of 2 ATP molecules into cyclic di-AMP (c-di-AMP), a second messenger used to regulate differing processes in different bacteria.</text>
</comment>
<name>A0A532UUE3_UNCL8</name>
<reference evidence="12 13" key="1">
    <citation type="submission" date="2017-06" db="EMBL/GenBank/DDBJ databases">
        <title>Novel microbial phyla capable of carbon fixation and sulfur reduction in deep-sea sediments.</title>
        <authorList>
            <person name="Huang J."/>
            <person name="Baker B."/>
            <person name="Wang Y."/>
        </authorList>
    </citation>
    <scope>NUCLEOTIDE SEQUENCE [LARGE SCALE GENOMIC DNA]</scope>
    <source>
        <strain evidence="12">B3_LCP</strain>
    </source>
</reference>
<evidence type="ECO:0000256" key="3">
    <source>
        <dbReference type="ARBA" id="ARBA00022679"/>
    </source>
</evidence>
<feature type="transmembrane region" description="Helical" evidence="10">
    <location>
        <begin position="42"/>
        <end position="59"/>
    </location>
</feature>
<dbReference type="GO" id="GO:0106408">
    <property type="term" value="F:diadenylate cyclase activity"/>
    <property type="evidence" value="ECO:0007669"/>
    <property type="project" value="UniProtKB-EC"/>
</dbReference>
<comment type="caution">
    <text evidence="12">The sequence shown here is derived from an EMBL/GenBank/DDBJ whole genome shotgun (WGS) entry which is preliminary data.</text>
</comment>
<comment type="similarity">
    <text evidence="10">Belongs to the adenylate cyclase family. DacA/CdaA subfamily.</text>
</comment>
<evidence type="ECO:0000256" key="8">
    <source>
        <dbReference type="ARBA" id="ARBA00022989"/>
    </source>
</evidence>
<dbReference type="InterPro" id="IPR045585">
    <property type="entry name" value="CdaA_N"/>
</dbReference>
<evidence type="ECO:0000256" key="5">
    <source>
        <dbReference type="ARBA" id="ARBA00022695"/>
    </source>
</evidence>
<evidence type="ECO:0000256" key="9">
    <source>
        <dbReference type="ARBA" id="ARBA00023136"/>
    </source>
</evidence>
<dbReference type="InterPro" id="IPR034701">
    <property type="entry name" value="CdaA"/>
</dbReference>
<feature type="domain" description="DAC" evidence="11">
    <location>
        <begin position="83"/>
        <end position="241"/>
    </location>
</feature>
<dbReference type="AlphaFoldDB" id="A0A532UUE3"/>
<keyword evidence="3 10" id="KW-0808">Transferase</keyword>
<dbReference type="NCBIfam" id="TIGR00159">
    <property type="entry name" value="diadenylate cyclase CdaA"/>
    <property type="match status" value="1"/>
</dbReference>
<dbReference type="PANTHER" id="PTHR34185">
    <property type="entry name" value="DIADENYLATE CYCLASE"/>
    <property type="match status" value="1"/>
</dbReference>
<keyword evidence="9 10" id="KW-0472">Membrane</keyword>
<dbReference type="PIRSF" id="PIRSF004793">
    <property type="entry name" value="UCP004793"/>
    <property type="match status" value="1"/>
</dbReference>
<dbReference type="PROSITE" id="PS51794">
    <property type="entry name" value="DAC"/>
    <property type="match status" value="1"/>
</dbReference>
<evidence type="ECO:0000256" key="10">
    <source>
        <dbReference type="HAMAP-Rule" id="MF_01499"/>
    </source>
</evidence>
<dbReference type="EC" id="2.7.7.85" evidence="10"/>
<keyword evidence="2 10" id="KW-1003">Cell membrane</keyword>